<sequence>MGVPLRFYVTQQHKRGDRHLFAARTRFITTYMLQHFDASRWAPSTGAKAAAPAPGRVDIRSRMRDMWG</sequence>
<proteinExistence type="predicted"/>
<dbReference type="RefSeq" id="WP_155042355.1">
    <property type="nucleotide sequence ID" value="NZ_WMIG01000034.1"/>
</dbReference>
<organism evidence="1 2">
    <name type="scientific">Paracoccus litorisediminis</name>
    <dbReference type="NCBI Taxonomy" id="2006130"/>
    <lineage>
        <taxon>Bacteria</taxon>
        <taxon>Pseudomonadati</taxon>
        <taxon>Pseudomonadota</taxon>
        <taxon>Alphaproteobacteria</taxon>
        <taxon>Rhodobacterales</taxon>
        <taxon>Paracoccaceae</taxon>
        <taxon>Paracoccus</taxon>
    </lineage>
</organism>
<dbReference type="Proteomes" id="UP000449846">
    <property type="component" value="Unassembled WGS sequence"/>
</dbReference>
<evidence type="ECO:0000313" key="2">
    <source>
        <dbReference type="Proteomes" id="UP000449846"/>
    </source>
</evidence>
<dbReference type="AlphaFoldDB" id="A0A844HRC3"/>
<gene>
    <name evidence="1" type="ORF">GL300_24825</name>
</gene>
<accession>A0A844HRC3</accession>
<keyword evidence="2" id="KW-1185">Reference proteome</keyword>
<protein>
    <submittedName>
        <fullName evidence="1">Uncharacterized protein</fullName>
    </submittedName>
</protein>
<name>A0A844HRC3_9RHOB</name>
<evidence type="ECO:0000313" key="1">
    <source>
        <dbReference type="EMBL" id="MTH62410.1"/>
    </source>
</evidence>
<dbReference type="EMBL" id="WMIG01000034">
    <property type="protein sequence ID" value="MTH62410.1"/>
    <property type="molecule type" value="Genomic_DNA"/>
</dbReference>
<reference evidence="1 2" key="1">
    <citation type="submission" date="2019-11" db="EMBL/GenBank/DDBJ databases">
        <authorList>
            <person name="Dong K."/>
        </authorList>
    </citation>
    <scope>NUCLEOTIDE SEQUENCE [LARGE SCALE GENOMIC DNA]</scope>
    <source>
        <strain evidence="1 2">NBRC 112902</strain>
    </source>
</reference>
<comment type="caution">
    <text evidence="1">The sequence shown here is derived from an EMBL/GenBank/DDBJ whole genome shotgun (WGS) entry which is preliminary data.</text>
</comment>